<feature type="repeat" description="ANK" evidence="3">
    <location>
        <begin position="88"/>
        <end position="116"/>
    </location>
</feature>
<evidence type="ECO:0000313" key="6">
    <source>
        <dbReference type="Proteomes" id="UP001285263"/>
    </source>
</evidence>
<keyword evidence="6" id="KW-1185">Reference proteome</keyword>
<feature type="signal peptide" evidence="4">
    <location>
        <begin position="1"/>
        <end position="20"/>
    </location>
</feature>
<evidence type="ECO:0000256" key="2">
    <source>
        <dbReference type="ARBA" id="ARBA00023043"/>
    </source>
</evidence>
<organism evidence="5 6">
    <name type="scientific">Roseateles agri</name>
    <dbReference type="NCBI Taxonomy" id="3098619"/>
    <lineage>
        <taxon>Bacteria</taxon>
        <taxon>Pseudomonadati</taxon>
        <taxon>Pseudomonadota</taxon>
        <taxon>Betaproteobacteria</taxon>
        <taxon>Burkholderiales</taxon>
        <taxon>Sphaerotilaceae</taxon>
        <taxon>Roseateles</taxon>
    </lineage>
</organism>
<evidence type="ECO:0000256" key="4">
    <source>
        <dbReference type="SAM" id="SignalP"/>
    </source>
</evidence>
<dbReference type="EMBL" id="JAXCLA010000004">
    <property type="protein sequence ID" value="MDY0745654.1"/>
    <property type="molecule type" value="Genomic_DNA"/>
</dbReference>
<dbReference type="Pfam" id="PF12796">
    <property type="entry name" value="Ank_2"/>
    <property type="match status" value="1"/>
</dbReference>
<dbReference type="SUPFAM" id="SSF48403">
    <property type="entry name" value="Ankyrin repeat"/>
    <property type="match status" value="1"/>
</dbReference>
<dbReference type="InterPro" id="IPR002110">
    <property type="entry name" value="Ankyrin_rpt"/>
</dbReference>
<sequence>MTKKYLLPLLLLGATLTASAAPIDDLTTAVELDNGREVLALLVKGVDANGTDQRGRKPLGVALREGSEQAFDALLADPRVDVVSANDKGETPLMLAAIKGRLDWAKKLVARGAKINQPGWTPLHYACTGPDGGVAAWLLTQGADVNARSPNGTTPLMMASRYGASENVAILLKAGADVSLKNEQDLTAVDFAKKAGRDLTVKQLLAATPR</sequence>
<feature type="repeat" description="ANK" evidence="3">
    <location>
        <begin position="118"/>
        <end position="150"/>
    </location>
</feature>
<protein>
    <submittedName>
        <fullName evidence="5">Ankyrin repeat domain-containing protein</fullName>
    </submittedName>
</protein>
<keyword evidence="4" id="KW-0732">Signal</keyword>
<feature type="chain" id="PRO_5045254058" evidence="4">
    <location>
        <begin position="21"/>
        <end position="210"/>
    </location>
</feature>
<evidence type="ECO:0000256" key="1">
    <source>
        <dbReference type="ARBA" id="ARBA00022737"/>
    </source>
</evidence>
<evidence type="ECO:0000313" key="5">
    <source>
        <dbReference type="EMBL" id="MDY0745654.1"/>
    </source>
</evidence>
<evidence type="ECO:0000256" key="3">
    <source>
        <dbReference type="PROSITE-ProRule" id="PRU00023"/>
    </source>
</evidence>
<gene>
    <name evidence="5" type="ORF">SNE35_14125</name>
</gene>
<comment type="caution">
    <text evidence="5">The sequence shown here is derived from an EMBL/GenBank/DDBJ whole genome shotgun (WGS) entry which is preliminary data.</text>
</comment>
<name>A0ABU5DHA0_9BURK</name>
<dbReference type="InterPro" id="IPR036770">
    <property type="entry name" value="Ankyrin_rpt-contain_sf"/>
</dbReference>
<dbReference type="PROSITE" id="PS50088">
    <property type="entry name" value="ANK_REPEAT"/>
    <property type="match status" value="3"/>
</dbReference>
<reference evidence="5 6" key="1">
    <citation type="submission" date="2023-11" db="EMBL/GenBank/DDBJ databases">
        <title>Paucibacter sp. nov., isolated from fresh soil in Korea.</title>
        <authorList>
            <person name="Le N.T.T."/>
        </authorList>
    </citation>
    <scope>NUCLEOTIDE SEQUENCE [LARGE SCALE GENOMIC DNA]</scope>
    <source>
        <strain evidence="5 6">R3-3</strain>
    </source>
</reference>
<proteinExistence type="predicted"/>
<keyword evidence="2 3" id="KW-0040">ANK repeat</keyword>
<keyword evidence="1" id="KW-0677">Repeat</keyword>
<feature type="repeat" description="ANK" evidence="3">
    <location>
        <begin position="151"/>
        <end position="183"/>
    </location>
</feature>
<accession>A0ABU5DHA0</accession>
<dbReference type="RefSeq" id="WP_320423553.1">
    <property type="nucleotide sequence ID" value="NZ_JAXCLA010000004.1"/>
</dbReference>
<dbReference type="SMART" id="SM00248">
    <property type="entry name" value="ANK"/>
    <property type="match status" value="4"/>
</dbReference>
<dbReference type="PANTHER" id="PTHR24171">
    <property type="entry name" value="ANKYRIN REPEAT DOMAIN-CONTAINING PROTEIN 39-RELATED"/>
    <property type="match status" value="1"/>
</dbReference>
<dbReference type="Proteomes" id="UP001285263">
    <property type="component" value="Unassembled WGS sequence"/>
</dbReference>
<dbReference type="Pfam" id="PF13857">
    <property type="entry name" value="Ank_5"/>
    <property type="match status" value="1"/>
</dbReference>
<dbReference type="PROSITE" id="PS50297">
    <property type="entry name" value="ANK_REP_REGION"/>
    <property type="match status" value="3"/>
</dbReference>
<dbReference type="Gene3D" id="1.25.40.20">
    <property type="entry name" value="Ankyrin repeat-containing domain"/>
    <property type="match status" value="1"/>
</dbReference>
<dbReference type="PRINTS" id="PR01415">
    <property type="entry name" value="ANKYRIN"/>
</dbReference>